<evidence type="ECO:0000313" key="2">
    <source>
        <dbReference type="Proteomes" id="UP000677244"/>
    </source>
</evidence>
<sequence length="181" mass="22516">MKMFIKDFEYLQQSFQQQLRKVEAQENDLRIRFQKLSRICRNILIKLSNELNENPFPDKDCEIYFFKRIKAEIMGNYIFYQKVHWLHTGYYKKSAILERKRLEKERINIERFFWENQVYYTYYRNECTHHDDMYFVRGQYDEKICPPVNHFDPHFSTSFDGMLAKMKARELLLEYIEERLK</sequence>
<name>A0ABS3Z6N2_9BACT</name>
<keyword evidence="2" id="KW-1185">Reference proteome</keyword>
<evidence type="ECO:0000313" key="1">
    <source>
        <dbReference type="EMBL" id="MBO9205121.1"/>
    </source>
</evidence>
<comment type="caution">
    <text evidence="1">The sequence shown here is derived from an EMBL/GenBank/DDBJ whole genome shotgun (WGS) entry which is preliminary data.</text>
</comment>
<dbReference type="EMBL" id="JAGHKO010000021">
    <property type="protein sequence ID" value="MBO9205121.1"/>
    <property type="molecule type" value="Genomic_DNA"/>
</dbReference>
<dbReference type="Proteomes" id="UP000677244">
    <property type="component" value="Unassembled WGS sequence"/>
</dbReference>
<gene>
    <name evidence="1" type="ORF">J7I42_32845</name>
</gene>
<reference evidence="1 2" key="1">
    <citation type="submission" date="2021-03" db="EMBL/GenBank/DDBJ databases">
        <title>Assistant Professor.</title>
        <authorList>
            <person name="Huq M.A."/>
        </authorList>
    </citation>
    <scope>NUCLEOTIDE SEQUENCE [LARGE SCALE GENOMIC DNA]</scope>
    <source>
        <strain evidence="1 2">MAH-29</strain>
    </source>
</reference>
<dbReference type="Pfam" id="PF09357">
    <property type="entry name" value="RteC"/>
    <property type="match status" value="1"/>
</dbReference>
<dbReference type="InterPro" id="IPR018534">
    <property type="entry name" value="Tet_reg_excision_RteC"/>
</dbReference>
<protein>
    <submittedName>
        <fullName evidence="1">RteC domain-containing protein</fullName>
    </submittedName>
</protein>
<feature type="non-terminal residue" evidence="1">
    <location>
        <position position="181"/>
    </location>
</feature>
<dbReference type="RefSeq" id="WP_209144383.1">
    <property type="nucleotide sequence ID" value="NZ_JAGHKO010000021.1"/>
</dbReference>
<accession>A0ABS3Z6N2</accession>
<organism evidence="1 2">
    <name type="scientific">Niastella soli</name>
    <dbReference type="NCBI Taxonomy" id="2821487"/>
    <lineage>
        <taxon>Bacteria</taxon>
        <taxon>Pseudomonadati</taxon>
        <taxon>Bacteroidota</taxon>
        <taxon>Chitinophagia</taxon>
        <taxon>Chitinophagales</taxon>
        <taxon>Chitinophagaceae</taxon>
        <taxon>Niastella</taxon>
    </lineage>
</organism>
<proteinExistence type="predicted"/>